<evidence type="ECO:0000256" key="6">
    <source>
        <dbReference type="ARBA" id="ARBA00022989"/>
    </source>
</evidence>
<feature type="transmembrane region" description="Helical" evidence="9">
    <location>
        <begin position="232"/>
        <end position="257"/>
    </location>
</feature>
<dbReference type="EMBL" id="CP121694">
    <property type="protein sequence ID" value="WRO21551.1"/>
    <property type="molecule type" value="Genomic_DNA"/>
</dbReference>
<sequence length="293" mass="31243">MEQNVIFQLLVNALQLGGVYVMFTLGLTLIFGIMSVVNFAHGEIFTLAAYLTIVFYEGISSVGLNSYTAYVLVLVLVALTIALVSWVMERVIFRPFSGDLVSGLIVSLGLSLALQAIFLLTFGAEPLSMASVFNGIVTLFGGIISREKLVIVLFSLIITFVVYALVQRTRLGMAMRAITQNKEAAQLQGVNYNKISIAGFVLGGVLAAIAGVLVVPAALATPHIGAGYLMKAFIIIIIGGMGSIPGTIIAGFLLGFIESITSFYFSLQASSMLLFALVIVILIVRPKGLLGYE</sequence>
<keyword evidence="3" id="KW-1003">Cell membrane</keyword>
<keyword evidence="6 9" id="KW-1133">Transmembrane helix</keyword>
<dbReference type="GO" id="GO:0006865">
    <property type="term" value="P:amino acid transport"/>
    <property type="evidence" value="ECO:0007669"/>
    <property type="project" value="UniProtKB-KW"/>
</dbReference>
<evidence type="ECO:0000313" key="11">
    <source>
        <dbReference type="Proteomes" id="UP001329915"/>
    </source>
</evidence>
<keyword evidence="5" id="KW-0029">Amino-acid transport</keyword>
<proteinExistence type="inferred from homology"/>
<protein>
    <submittedName>
        <fullName evidence="10">Branched-chain amino acid ABC transporter permease</fullName>
    </submittedName>
</protein>
<evidence type="ECO:0000256" key="3">
    <source>
        <dbReference type="ARBA" id="ARBA00022475"/>
    </source>
</evidence>
<gene>
    <name evidence="10" type="ORF">MFMK1_001361</name>
</gene>
<evidence type="ECO:0000256" key="5">
    <source>
        <dbReference type="ARBA" id="ARBA00022970"/>
    </source>
</evidence>
<feature type="transmembrane region" description="Helical" evidence="9">
    <location>
        <begin position="44"/>
        <end position="63"/>
    </location>
</feature>
<keyword evidence="2" id="KW-0813">Transport</keyword>
<dbReference type="Proteomes" id="UP001329915">
    <property type="component" value="Chromosome"/>
</dbReference>
<evidence type="ECO:0000256" key="9">
    <source>
        <dbReference type="SAM" id="Phobius"/>
    </source>
</evidence>
<feature type="transmembrane region" description="Helical" evidence="9">
    <location>
        <begin position="69"/>
        <end position="88"/>
    </location>
</feature>
<evidence type="ECO:0000256" key="8">
    <source>
        <dbReference type="ARBA" id="ARBA00037998"/>
    </source>
</evidence>
<dbReference type="InterPro" id="IPR001851">
    <property type="entry name" value="ABC_transp_permease"/>
</dbReference>
<dbReference type="GO" id="GO:0022857">
    <property type="term" value="F:transmembrane transporter activity"/>
    <property type="evidence" value="ECO:0007669"/>
    <property type="project" value="InterPro"/>
</dbReference>
<feature type="transmembrane region" description="Helical" evidence="9">
    <location>
        <begin position="263"/>
        <end position="284"/>
    </location>
</feature>
<dbReference type="InterPro" id="IPR052157">
    <property type="entry name" value="BCAA_transport_permease"/>
</dbReference>
<dbReference type="Pfam" id="PF02653">
    <property type="entry name" value="BPD_transp_2"/>
    <property type="match status" value="1"/>
</dbReference>
<evidence type="ECO:0000256" key="2">
    <source>
        <dbReference type="ARBA" id="ARBA00022448"/>
    </source>
</evidence>
<name>A0AAU0UKF7_9FIRM</name>
<organism evidence="10 11">
    <name type="scientific">Metallumcola ferriviriculae</name>
    <dbReference type="NCBI Taxonomy" id="3039180"/>
    <lineage>
        <taxon>Bacteria</taxon>
        <taxon>Bacillati</taxon>
        <taxon>Bacillota</taxon>
        <taxon>Clostridia</taxon>
        <taxon>Neomoorellales</taxon>
        <taxon>Desulfitibacteraceae</taxon>
        <taxon>Metallumcola</taxon>
    </lineage>
</organism>
<keyword evidence="11" id="KW-1185">Reference proteome</keyword>
<evidence type="ECO:0000256" key="7">
    <source>
        <dbReference type="ARBA" id="ARBA00023136"/>
    </source>
</evidence>
<dbReference type="GO" id="GO:0005886">
    <property type="term" value="C:plasma membrane"/>
    <property type="evidence" value="ECO:0007669"/>
    <property type="project" value="UniProtKB-SubCell"/>
</dbReference>
<feature type="transmembrane region" description="Helical" evidence="9">
    <location>
        <begin position="100"/>
        <end position="121"/>
    </location>
</feature>
<feature type="transmembrane region" description="Helical" evidence="9">
    <location>
        <begin position="197"/>
        <end position="220"/>
    </location>
</feature>
<comment type="similarity">
    <text evidence="8">Belongs to the binding-protein-dependent transport system permease family. LivHM subfamily.</text>
</comment>
<feature type="transmembrane region" description="Helical" evidence="9">
    <location>
        <begin position="149"/>
        <end position="166"/>
    </location>
</feature>
<reference evidence="10 11" key="1">
    <citation type="submission" date="2023-04" db="EMBL/GenBank/DDBJ databases">
        <authorList>
            <person name="Hsu D."/>
        </authorList>
    </citation>
    <scope>NUCLEOTIDE SEQUENCE [LARGE SCALE GENOMIC DNA]</scope>
    <source>
        <strain evidence="10 11">MK1</strain>
    </source>
</reference>
<accession>A0AAU0UKF7</accession>
<keyword evidence="4 9" id="KW-0812">Transmembrane</keyword>
<comment type="subcellular location">
    <subcellularLocation>
        <location evidence="1">Cell membrane</location>
        <topology evidence="1">Multi-pass membrane protein</topology>
    </subcellularLocation>
</comment>
<dbReference type="PANTHER" id="PTHR11795:SF452">
    <property type="entry name" value="ABC TRANSPORTER PERMEASE PROTEIN"/>
    <property type="match status" value="1"/>
</dbReference>
<dbReference type="RefSeq" id="WP_366924389.1">
    <property type="nucleotide sequence ID" value="NZ_CP121694.1"/>
</dbReference>
<evidence type="ECO:0000313" key="10">
    <source>
        <dbReference type="EMBL" id="WRO21551.1"/>
    </source>
</evidence>
<evidence type="ECO:0000256" key="1">
    <source>
        <dbReference type="ARBA" id="ARBA00004651"/>
    </source>
</evidence>
<dbReference type="KEGG" id="dbc:MFMK1_001361"/>
<keyword evidence="7 9" id="KW-0472">Membrane</keyword>
<dbReference type="AlphaFoldDB" id="A0AAU0UKF7"/>
<dbReference type="CDD" id="cd06582">
    <property type="entry name" value="TM_PBP1_LivH_like"/>
    <property type="match status" value="1"/>
</dbReference>
<evidence type="ECO:0000256" key="4">
    <source>
        <dbReference type="ARBA" id="ARBA00022692"/>
    </source>
</evidence>
<dbReference type="PANTHER" id="PTHR11795">
    <property type="entry name" value="BRANCHED-CHAIN AMINO ACID TRANSPORT SYSTEM PERMEASE PROTEIN LIVH"/>
    <property type="match status" value="1"/>
</dbReference>